<dbReference type="EMBL" id="JAKWFO010000016">
    <property type="protein sequence ID" value="KAI9631796.1"/>
    <property type="molecule type" value="Genomic_DNA"/>
</dbReference>
<keyword evidence="1" id="KW-0472">Membrane</keyword>
<name>A0AA38H344_9TREE</name>
<dbReference type="AlphaFoldDB" id="A0AA38H344"/>
<evidence type="ECO:0000313" key="2">
    <source>
        <dbReference type="EMBL" id="KAI9631796.1"/>
    </source>
</evidence>
<dbReference type="RefSeq" id="XP_052941573.1">
    <property type="nucleotide sequence ID" value="XM_053088138.1"/>
</dbReference>
<keyword evidence="1" id="KW-1133">Transmembrane helix</keyword>
<organism evidence="2 3">
    <name type="scientific">Dioszegia hungarica</name>
    <dbReference type="NCBI Taxonomy" id="4972"/>
    <lineage>
        <taxon>Eukaryota</taxon>
        <taxon>Fungi</taxon>
        <taxon>Dikarya</taxon>
        <taxon>Basidiomycota</taxon>
        <taxon>Agaricomycotina</taxon>
        <taxon>Tremellomycetes</taxon>
        <taxon>Tremellales</taxon>
        <taxon>Bulleribasidiaceae</taxon>
        <taxon>Dioszegia</taxon>
    </lineage>
</organism>
<protein>
    <submittedName>
        <fullName evidence="2">Uncharacterized protein</fullName>
    </submittedName>
</protein>
<feature type="transmembrane region" description="Helical" evidence="1">
    <location>
        <begin position="44"/>
        <end position="67"/>
    </location>
</feature>
<comment type="caution">
    <text evidence="2">The sequence shown here is derived from an EMBL/GenBank/DDBJ whole genome shotgun (WGS) entry which is preliminary data.</text>
</comment>
<gene>
    <name evidence="2" type="ORF">MKK02DRAFT_30799</name>
</gene>
<proteinExistence type="predicted"/>
<reference evidence="2" key="1">
    <citation type="journal article" date="2022" name="G3 (Bethesda)">
        <title>High quality genome of the basidiomycete yeast Dioszegia hungarica PDD-24b-2 isolated from cloud water.</title>
        <authorList>
            <person name="Jarrige D."/>
            <person name="Haridas S."/>
            <person name="Bleykasten-Grosshans C."/>
            <person name="Joly M."/>
            <person name="Nadalig T."/>
            <person name="Sancelme M."/>
            <person name="Vuilleumier S."/>
            <person name="Grigoriev I.V."/>
            <person name="Amato P."/>
            <person name="Bringel F."/>
        </authorList>
    </citation>
    <scope>NUCLEOTIDE SEQUENCE</scope>
    <source>
        <strain evidence="2">PDD-24b-2</strain>
    </source>
</reference>
<dbReference type="Proteomes" id="UP001164286">
    <property type="component" value="Unassembled WGS sequence"/>
</dbReference>
<evidence type="ECO:0000313" key="3">
    <source>
        <dbReference type="Proteomes" id="UP001164286"/>
    </source>
</evidence>
<dbReference type="GeneID" id="77727343"/>
<keyword evidence="1" id="KW-0812">Transmembrane</keyword>
<sequence>MASLQAERASITSTTSLQARAAAPPKQTGCYANVGNTCLYKSEVVLIGVGVAVFVLLLIGVAICICLKRRKSRKIRAAGASEDGHAFVPLKPMPAPGGRFVQPKGSLLAGARTRVQQML</sequence>
<accession>A0AA38H344</accession>
<keyword evidence="3" id="KW-1185">Reference proteome</keyword>
<evidence type="ECO:0000256" key="1">
    <source>
        <dbReference type="SAM" id="Phobius"/>
    </source>
</evidence>